<keyword evidence="6 7" id="KW-0472">Membrane</keyword>
<dbReference type="EMBL" id="OZ020096">
    <property type="protein sequence ID" value="CAK9256377.1"/>
    <property type="molecule type" value="Genomic_DNA"/>
</dbReference>
<dbReference type="InterPro" id="IPR056462">
    <property type="entry name" value="HAD_RAM2/GPAT1-8"/>
</dbReference>
<protein>
    <recommendedName>
        <fullName evidence="8">Phospholipid/glycerol acyltransferase domain-containing protein</fullName>
    </recommendedName>
</protein>
<dbReference type="InterPro" id="IPR036412">
    <property type="entry name" value="HAD-like_sf"/>
</dbReference>
<dbReference type="Pfam" id="PF23270">
    <property type="entry name" value="HAD_RAM2_N"/>
    <property type="match status" value="1"/>
</dbReference>
<evidence type="ECO:0000256" key="1">
    <source>
        <dbReference type="ARBA" id="ARBA00004141"/>
    </source>
</evidence>
<evidence type="ECO:0000313" key="9">
    <source>
        <dbReference type="EMBL" id="CAK9256377.1"/>
    </source>
</evidence>
<dbReference type="SMART" id="SM00563">
    <property type="entry name" value="PlsC"/>
    <property type="match status" value="1"/>
</dbReference>
<dbReference type="PANTHER" id="PTHR15486:SF99">
    <property type="entry name" value="PHOSPHOLIPID_GLYCEROL ACYLTRANSFERASE DOMAIN-CONTAINING PROTEIN"/>
    <property type="match status" value="1"/>
</dbReference>
<evidence type="ECO:0000256" key="7">
    <source>
        <dbReference type="SAM" id="Phobius"/>
    </source>
</evidence>
<evidence type="ECO:0000256" key="3">
    <source>
        <dbReference type="ARBA" id="ARBA00022679"/>
    </source>
</evidence>
<dbReference type="PANTHER" id="PTHR15486">
    <property type="entry name" value="ANCIENT UBIQUITOUS PROTEIN"/>
    <property type="match status" value="1"/>
</dbReference>
<sequence>MLGEFGAVALSSLSQAWSSRWAGISKMGFPFKYAAADASKIYCANEPFDVVENCKITKGRESQTIVSDLDGTLLRSRSSFPYFMLIAFEAGSPLRAAILLLLSPLAWVMYNFISESAGIKILIFLSFAGLRLSAIESAARGVLSKFYLEDMHSRSYRLFIACGRRCVVTANPRIMVEPFLKEYLEVEAVMGTEIQTTSGGYATGFVSASTDVLVGLNKRSAVKKYFGNDAPDIGLGDRESDYPFMSFCKEAYIVPSDEPVEAVPKNEYLKPLIFHDGRLVCRPTPLMSLAILLWTPIGIVLAVIRIFIGLILPMWLAKVVETSLGVSMIVKGIPPNSHAAAASKKGGQQQQQPHRGVLFVCSHRTLLDPIFLSVAAGRRVSAVTYSISRVSEILAPIRTVRLTRCRDTDAQTMTTLLKQGDLAVCPEGTTCREPFLLRFSSLFAELADEIVPVTMNIKIQLFHGTTARGWKSMDPLFFFMNPAPSYEVTFLEQLPIEMTCTGGKSSHEVANYIQKELAKSLGFQCTDYTRKDKYRVLAGTDGTVPASSSSAAAAAKKQQLAIRNRIVGC</sequence>
<keyword evidence="5 7" id="KW-1133">Transmembrane helix</keyword>
<keyword evidence="4 7" id="KW-0812">Transmembrane</keyword>
<accession>A0ABP0VSH8</accession>
<dbReference type="SUPFAM" id="SSF56784">
    <property type="entry name" value="HAD-like"/>
    <property type="match status" value="1"/>
</dbReference>
<evidence type="ECO:0000256" key="2">
    <source>
        <dbReference type="ARBA" id="ARBA00007937"/>
    </source>
</evidence>
<feature type="transmembrane region" description="Helical" evidence="7">
    <location>
        <begin position="291"/>
        <end position="316"/>
    </location>
</feature>
<comment type="similarity">
    <text evidence="2">Belongs to the GPAT/DAPAT family.</text>
</comment>
<evidence type="ECO:0000259" key="8">
    <source>
        <dbReference type="SMART" id="SM00563"/>
    </source>
</evidence>
<evidence type="ECO:0000256" key="5">
    <source>
        <dbReference type="ARBA" id="ARBA00022989"/>
    </source>
</evidence>
<comment type="subcellular location">
    <subcellularLocation>
        <location evidence="1">Membrane</location>
        <topology evidence="1">Multi-pass membrane protein</topology>
    </subcellularLocation>
</comment>
<dbReference type="Pfam" id="PF01553">
    <property type="entry name" value="Acyltransferase"/>
    <property type="match status" value="1"/>
</dbReference>
<dbReference type="CDD" id="cd06551">
    <property type="entry name" value="LPLAT"/>
    <property type="match status" value="1"/>
</dbReference>
<evidence type="ECO:0000313" key="10">
    <source>
        <dbReference type="Proteomes" id="UP001497444"/>
    </source>
</evidence>
<evidence type="ECO:0000256" key="6">
    <source>
        <dbReference type="ARBA" id="ARBA00023136"/>
    </source>
</evidence>
<dbReference type="Gene3D" id="3.40.50.1000">
    <property type="entry name" value="HAD superfamily/HAD-like"/>
    <property type="match status" value="1"/>
</dbReference>
<reference evidence="9 10" key="1">
    <citation type="submission" date="2024-02" db="EMBL/GenBank/DDBJ databases">
        <authorList>
            <consortium name="ELIXIR-Norway"/>
            <consortium name="Elixir Norway"/>
        </authorList>
    </citation>
    <scope>NUCLEOTIDE SEQUENCE [LARGE SCALE GENOMIC DNA]</scope>
</reference>
<evidence type="ECO:0000256" key="4">
    <source>
        <dbReference type="ARBA" id="ARBA00022692"/>
    </source>
</evidence>
<organism evidence="9 10">
    <name type="scientific">Sphagnum jensenii</name>
    <dbReference type="NCBI Taxonomy" id="128206"/>
    <lineage>
        <taxon>Eukaryota</taxon>
        <taxon>Viridiplantae</taxon>
        <taxon>Streptophyta</taxon>
        <taxon>Embryophyta</taxon>
        <taxon>Bryophyta</taxon>
        <taxon>Sphagnophytina</taxon>
        <taxon>Sphagnopsida</taxon>
        <taxon>Sphagnales</taxon>
        <taxon>Sphagnaceae</taxon>
        <taxon>Sphagnum</taxon>
    </lineage>
</organism>
<keyword evidence="10" id="KW-1185">Reference proteome</keyword>
<proteinExistence type="inferred from homology"/>
<gene>
    <name evidence="9" type="ORF">CSSPJE1EN1_LOCUS1855</name>
</gene>
<name>A0ABP0VSH8_9BRYO</name>
<dbReference type="InterPro" id="IPR002123">
    <property type="entry name" value="Plipid/glycerol_acylTrfase"/>
</dbReference>
<dbReference type="InterPro" id="IPR023214">
    <property type="entry name" value="HAD_sf"/>
</dbReference>
<dbReference type="Proteomes" id="UP001497444">
    <property type="component" value="Chromosome 1"/>
</dbReference>
<dbReference type="SUPFAM" id="SSF69593">
    <property type="entry name" value="Glycerol-3-phosphate (1)-acyltransferase"/>
    <property type="match status" value="1"/>
</dbReference>
<keyword evidence="3" id="KW-0808">Transferase</keyword>
<feature type="domain" description="Phospholipid/glycerol acyltransferase" evidence="8">
    <location>
        <begin position="357"/>
        <end position="458"/>
    </location>
</feature>